<proteinExistence type="predicted"/>
<dbReference type="RefSeq" id="WP_267990480.1">
    <property type="nucleotide sequence ID" value="NZ_JAPJZI010000001.1"/>
</dbReference>
<evidence type="ECO:0000313" key="2">
    <source>
        <dbReference type="EMBL" id="MDA5399028.1"/>
    </source>
</evidence>
<dbReference type="AlphaFoldDB" id="A0A9X3UH04"/>
<sequence>MTNAEYAVLGLLLERPSHGYDLDRIIDERGMREWTELAFSSIYFILSKLEKRGLAESRPDPAKKTRKIYHPTTEAVPVFQQATVRALAEPHNLYPSVLLGLANWPGIEQDKALAALERRHDALTEIASRVGSKRQAAAHLPAHVEALFDYSTTQLNAEREWLERTIKLLGGDNGKD</sequence>
<dbReference type="InterPro" id="IPR005149">
    <property type="entry name" value="Tscrpt_reg_PadR_N"/>
</dbReference>
<name>A0A9X3UH04_9HYPH</name>
<dbReference type="Proteomes" id="UP001151234">
    <property type="component" value="Unassembled WGS sequence"/>
</dbReference>
<gene>
    <name evidence="2" type="ORF">OQ273_10635</name>
</gene>
<dbReference type="SUPFAM" id="SSF46785">
    <property type="entry name" value="Winged helix' DNA-binding domain"/>
    <property type="match status" value="1"/>
</dbReference>
<dbReference type="PANTHER" id="PTHR43252:SF6">
    <property type="entry name" value="NEGATIVE TRANSCRIPTION REGULATOR PADR"/>
    <property type="match status" value="1"/>
</dbReference>
<dbReference type="EMBL" id="JAPJZI010000001">
    <property type="protein sequence ID" value="MDA5399028.1"/>
    <property type="molecule type" value="Genomic_DNA"/>
</dbReference>
<protein>
    <submittedName>
        <fullName evidence="2">PadR family transcriptional regulator</fullName>
    </submittedName>
</protein>
<dbReference type="InterPro" id="IPR036390">
    <property type="entry name" value="WH_DNA-bd_sf"/>
</dbReference>
<feature type="domain" description="Transcription regulator PadR N-terminal" evidence="1">
    <location>
        <begin position="8"/>
        <end position="72"/>
    </location>
</feature>
<keyword evidence="3" id="KW-1185">Reference proteome</keyword>
<dbReference type="Pfam" id="PF03551">
    <property type="entry name" value="PadR"/>
    <property type="match status" value="1"/>
</dbReference>
<organism evidence="2 3">
    <name type="scientific">Hoeflea prorocentri</name>
    <dbReference type="NCBI Taxonomy" id="1922333"/>
    <lineage>
        <taxon>Bacteria</taxon>
        <taxon>Pseudomonadati</taxon>
        <taxon>Pseudomonadota</taxon>
        <taxon>Alphaproteobacteria</taxon>
        <taxon>Hyphomicrobiales</taxon>
        <taxon>Rhizobiaceae</taxon>
        <taxon>Hoeflea</taxon>
    </lineage>
</organism>
<accession>A0A9X3UH04</accession>
<dbReference type="InterPro" id="IPR036388">
    <property type="entry name" value="WH-like_DNA-bd_sf"/>
</dbReference>
<evidence type="ECO:0000313" key="3">
    <source>
        <dbReference type="Proteomes" id="UP001151234"/>
    </source>
</evidence>
<dbReference type="Gene3D" id="1.10.10.10">
    <property type="entry name" value="Winged helix-like DNA-binding domain superfamily/Winged helix DNA-binding domain"/>
    <property type="match status" value="1"/>
</dbReference>
<comment type="caution">
    <text evidence="2">The sequence shown here is derived from an EMBL/GenBank/DDBJ whole genome shotgun (WGS) entry which is preliminary data.</text>
</comment>
<reference evidence="2" key="1">
    <citation type="submission" date="2022-11" db="EMBL/GenBank/DDBJ databases">
        <title>Draft genome sequence of Hoeflea poritis E7-10 and Hoeflea prorocentri PM5-8, separated from scleractinian coral Porites lutea and marine dinoflagellate.</title>
        <authorList>
            <person name="Zhang G."/>
            <person name="Wei Q."/>
            <person name="Cai L."/>
        </authorList>
    </citation>
    <scope>NUCLEOTIDE SEQUENCE</scope>
    <source>
        <strain evidence="2">PM5-8</strain>
    </source>
</reference>
<evidence type="ECO:0000259" key="1">
    <source>
        <dbReference type="Pfam" id="PF03551"/>
    </source>
</evidence>
<dbReference type="PANTHER" id="PTHR43252">
    <property type="entry name" value="TRANSCRIPTIONAL REGULATOR YQJI"/>
    <property type="match status" value="1"/>
</dbReference>